<evidence type="ECO:0000313" key="2">
    <source>
        <dbReference type="Proteomes" id="UP000769157"/>
    </source>
</evidence>
<organism evidence="1 2">
    <name type="scientific">Ogataea philodendri</name>
    <dbReference type="NCBI Taxonomy" id="1378263"/>
    <lineage>
        <taxon>Eukaryota</taxon>
        <taxon>Fungi</taxon>
        <taxon>Dikarya</taxon>
        <taxon>Ascomycota</taxon>
        <taxon>Saccharomycotina</taxon>
        <taxon>Pichiomycetes</taxon>
        <taxon>Pichiales</taxon>
        <taxon>Pichiaceae</taxon>
        <taxon>Ogataea</taxon>
    </lineage>
</organism>
<accession>A0A9P8P2G1</accession>
<comment type="caution">
    <text evidence="1">The sequence shown here is derived from an EMBL/GenBank/DDBJ whole genome shotgun (WGS) entry which is preliminary data.</text>
</comment>
<gene>
    <name evidence="1" type="ORF">OGAPHI_005179</name>
</gene>
<evidence type="ECO:0000313" key="1">
    <source>
        <dbReference type="EMBL" id="KAH3663776.1"/>
    </source>
</evidence>
<protein>
    <submittedName>
        <fullName evidence="1">Uncharacterized protein</fullName>
    </submittedName>
</protein>
<dbReference type="Proteomes" id="UP000769157">
    <property type="component" value="Unassembled WGS sequence"/>
</dbReference>
<reference evidence="1" key="2">
    <citation type="submission" date="2021-01" db="EMBL/GenBank/DDBJ databases">
        <authorList>
            <person name="Schikora-Tamarit M.A."/>
        </authorList>
    </citation>
    <scope>NUCLEOTIDE SEQUENCE</scope>
    <source>
        <strain evidence="1">CBS6075</strain>
    </source>
</reference>
<dbReference type="GeneID" id="70237143"/>
<dbReference type="OrthoDB" id="8964193at2759"/>
<name>A0A9P8P2G1_9ASCO</name>
<keyword evidence="2" id="KW-1185">Reference proteome</keyword>
<dbReference type="RefSeq" id="XP_046060112.1">
    <property type="nucleotide sequence ID" value="XM_046206336.1"/>
</dbReference>
<sequence>MKHSIRNSLLVLGECDFQIALFQELGSNGFDLINSLENGLWFTDIDRWLVLKKFVVWVASTVVEFQWVTRLELTAGLNLAFELRLIARVRFCVLNQLDNRLSRNHLTENNVFSVKMRRWNGGDEELRSVCVLARVGHRQQKRLIVFKLKVLVLKLLAIYGLAPGTIEVGKVTTLDHEALDHTVENRSFVSKPWLARGQGAEVLCCFRNNIIEKLKGDTTNGLTANGNVKIHLGPTHLRAN</sequence>
<dbReference type="EMBL" id="JAEUBE010000366">
    <property type="protein sequence ID" value="KAH3663776.1"/>
    <property type="molecule type" value="Genomic_DNA"/>
</dbReference>
<reference evidence="1" key="1">
    <citation type="journal article" date="2021" name="Open Biol.">
        <title>Shared evolutionary footprints suggest mitochondrial oxidative damage underlies multiple complex I losses in fungi.</title>
        <authorList>
            <person name="Schikora-Tamarit M.A."/>
            <person name="Marcet-Houben M."/>
            <person name="Nosek J."/>
            <person name="Gabaldon T."/>
        </authorList>
    </citation>
    <scope>NUCLEOTIDE SEQUENCE</scope>
    <source>
        <strain evidence="1">CBS6075</strain>
    </source>
</reference>
<dbReference type="AlphaFoldDB" id="A0A9P8P2G1"/>
<proteinExistence type="predicted"/>